<dbReference type="EMBL" id="JAGTTL010000012">
    <property type="protein sequence ID" value="KAK6314726.1"/>
    <property type="molecule type" value="Genomic_DNA"/>
</dbReference>
<name>A0AAN8M142_9TELE</name>
<evidence type="ECO:0000313" key="3">
    <source>
        <dbReference type="Proteomes" id="UP001356427"/>
    </source>
</evidence>
<evidence type="ECO:0000256" key="1">
    <source>
        <dbReference type="SAM" id="MobiDB-lite"/>
    </source>
</evidence>
<dbReference type="Proteomes" id="UP001356427">
    <property type="component" value="Unassembled WGS sequence"/>
</dbReference>
<sequence length="161" mass="17275">MFSPLAARQAVSQSNFWSTVKGDGTVRSTWCLIFNQWNNVVGPDSDGHRSPQGLSILTRVPKHPQPPPPTAQQASHATRSTSAWLPGTTMAESRREALAAAPMSTTASTVGANATDISGTGSSEDFSKLKDKFMNELNKIPRESCLWLVSPNLPGDRVVIG</sequence>
<protein>
    <submittedName>
        <fullName evidence="2">Uncharacterized protein</fullName>
    </submittedName>
</protein>
<proteinExistence type="predicted"/>
<dbReference type="AlphaFoldDB" id="A0AAN8M142"/>
<keyword evidence="3" id="KW-1185">Reference proteome</keyword>
<comment type="caution">
    <text evidence="2">The sequence shown here is derived from an EMBL/GenBank/DDBJ whole genome shotgun (WGS) entry which is preliminary data.</text>
</comment>
<gene>
    <name evidence="2" type="ORF">J4Q44_G00142550</name>
</gene>
<evidence type="ECO:0000313" key="2">
    <source>
        <dbReference type="EMBL" id="KAK6314726.1"/>
    </source>
</evidence>
<feature type="region of interest" description="Disordered" evidence="1">
    <location>
        <begin position="42"/>
        <end position="85"/>
    </location>
</feature>
<organism evidence="2 3">
    <name type="scientific">Coregonus suidteri</name>
    <dbReference type="NCBI Taxonomy" id="861788"/>
    <lineage>
        <taxon>Eukaryota</taxon>
        <taxon>Metazoa</taxon>
        <taxon>Chordata</taxon>
        <taxon>Craniata</taxon>
        <taxon>Vertebrata</taxon>
        <taxon>Euteleostomi</taxon>
        <taxon>Actinopterygii</taxon>
        <taxon>Neopterygii</taxon>
        <taxon>Teleostei</taxon>
        <taxon>Protacanthopterygii</taxon>
        <taxon>Salmoniformes</taxon>
        <taxon>Salmonidae</taxon>
        <taxon>Coregoninae</taxon>
        <taxon>Coregonus</taxon>
    </lineage>
</organism>
<accession>A0AAN8M142</accession>
<reference evidence="2 3" key="1">
    <citation type="submission" date="2021-04" db="EMBL/GenBank/DDBJ databases">
        <authorList>
            <person name="De Guttry C."/>
            <person name="Zahm M."/>
            <person name="Klopp C."/>
            <person name="Cabau C."/>
            <person name="Louis A."/>
            <person name="Berthelot C."/>
            <person name="Parey E."/>
            <person name="Roest Crollius H."/>
            <person name="Montfort J."/>
            <person name="Robinson-Rechavi M."/>
            <person name="Bucao C."/>
            <person name="Bouchez O."/>
            <person name="Gislard M."/>
            <person name="Lluch J."/>
            <person name="Milhes M."/>
            <person name="Lampietro C."/>
            <person name="Lopez Roques C."/>
            <person name="Donnadieu C."/>
            <person name="Braasch I."/>
            <person name="Desvignes T."/>
            <person name="Postlethwait J."/>
            <person name="Bobe J."/>
            <person name="Wedekind C."/>
            <person name="Guiguen Y."/>
        </authorList>
    </citation>
    <scope>NUCLEOTIDE SEQUENCE [LARGE SCALE GENOMIC DNA]</scope>
    <source>
        <strain evidence="2">Cs_M1</strain>
        <tissue evidence="2">Blood</tissue>
    </source>
</reference>